<dbReference type="RefSeq" id="WP_169563864.1">
    <property type="nucleotide sequence ID" value="NZ_JAAXYH010000004.1"/>
</dbReference>
<dbReference type="PANTHER" id="PTHR38693">
    <property type="entry name" value="UBIQUINONE BIOSYNTHESIS PROTEIN UBIJ"/>
    <property type="match status" value="1"/>
</dbReference>
<feature type="domain" description="SCP2" evidence="2">
    <location>
        <begin position="19"/>
        <end position="113"/>
    </location>
</feature>
<comment type="caution">
    <text evidence="3">The sequence shown here is derived from an EMBL/GenBank/DDBJ whole genome shotgun (WGS) entry which is preliminary data.</text>
</comment>
<organism evidence="3 4">
    <name type="scientific">Shewanella salipaludis</name>
    <dbReference type="NCBI Taxonomy" id="2723052"/>
    <lineage>
        <taxon>Bacteria</taxon>
        <taxon>Pseudomonadati</taxon>
        <taxon>Pseudomonadota</taxon>
        <taxon>Gammaproteobacteria</taxon>
        <taxon>Alteromonadales</taxon>
        <taxon>Shewanellaceae</taxon>
        <taxon>Shewanella</taxon>
    </lineage>
</organism>
<keyword evidence="1" id="KW-0831">Ubiquinone biosynthesis</keyword>
<comment type="function">
    <text evidence="1">Required for ubiquinone (coenzyme Q) biosynthesis. Binds hydrophobic ubiquinone biosynthetic intermediates via its SCP2 domain and is essential for the stability of the Ubi complex. May constitute a docking platform where Ubi enzymes assemble and access their SCP2-bound polyprenyl substrates.</text>
</comment>
<reference evidence="3" key="1">
    <citation type="submission" date="2020-04" db="EMBL/GenBank/DDBJ databases">
        <title>Description of Shewanella salipaludis sp. nov., isolated from a salt marsh.</title>
        <authorList>
            <person name="Park S."/>
            <person name="Yoon J.-H."/>
        </authorList>
    </citation>
    <scope>NUCLEOTIDE SEQUENCE</scope>
    <source>
        <strain evidence="3">SHSM-M6</strain>
    </source>
</reference>
<proteinExistence type="inferred from homology"/>
<evidence type="ECO:0000313" key="3">
    <source>
        <dbReference type="EMBL" id="NMH65188.1"/>
    </source>
</evidence>
<dbReference type="Pfam" id="PF02036">
    <property type="entry name" value="SCP2"/>
    <property type="match status" value="1"/>
</dbReference>
<dbReference type="GO" id="GO:0006744">
    <property type="term" value="P:ubiquinone biosynthetic process"/>
    <property type="evidence" value="ECO:0007669"/>
    <property type="project" value="UniProtKB-UniRule"/>
</dbReference>
<keyword evidence="4" id="KW-1185">Reference proteome</keyword>
<dbReference type="HAMAP" id="MF_02215">
    <property type="entry name" value="UbiJ"/>
    <property type="match status" value="1"/>
</dbReference>
<evidence type="ECO:0000313" key="4">
    <source>
        <dbReference type="Proteomes" id="UP000737113"/>
    </source>
</evidence>
<keyword evidence="1" id="KW-0963">Cytoplasm</keyword>
<gene>
    <name evidence="1" type="primary">ubiJ</name>
    <name evidence="3" type="ORF">HC757_08390</name>
</gene>
<dbReference type="InterPro" id="IPR038989">
    <property type="entry name" value="UbiJ"/>
</dbReference>
<dbReference type="Proteomes" id="UP000737113">
    <property type="component" value="Unassembled WGS sequence"/>
</dbReference>
<name>A0A972FXR0_9GAMM</name>
<dbReference type="InterPro" id="IPR003033">
    <property type="entry name" value="SCP2_sterol-bd_dom"/>
</dbReference>
<dbReference type="SUPFAM" id="SSF55718">
    <property type="entry name" value="SCP-like"/>
    <property type="match status" value="1"/>
</dbReference>
<sequence>MNQEWRLLACAALETALARVRAQAPEEYARLRQLHGKVFCIQLSQLSWPIYLVFAGEILVLSQYQGEVAIKLNADATSLYRLGEGAELTDLIKQDKLAIEGDLGLLQSFSQYLQQIRFDFAEPLSRYLGDAPTHMLLSGLKRARTGMTHLLSQSRAHLSQLTTEEYRLAPHKLEFIHFCDRLDELNAEVAALERRLAQLRDTFTS</sequence>
<comment type="pathway">
    <text evidence="1">Cofactor biosynthesis; ubiquinone biosynthesis.</text>
</comment>
<evidence type="ECO:0000256" key="1">
    <source>
        <dbReference type="HAMAP-Rule" id="MF_02215"/>
    </source>
</evidence>
<comment type="subcellular location">
    <subcellularLocation>
        <location evidence="1">Cytoplasm</location>
    </subcellularLocation>
</comment>
<dbReference type="InterPro" id="IPR036527">
    <property type="entry name" value="SCP2_sterol-bd_dom_sf"/>
</dbReference>
<evidence type="ECO:0000259" key="2">
    <source>
        <dbReference type="Pfam" id="PF02036"/>
    </source>
</evidence>
<dbReference type="GO" id="GO:0005737">
    <property type="term" value="C:cytoplasm"/>
    <property type="evidence" value="ECO:0007669"/>
    <property type="project" value="UniProtKB-SubCell"/>
</dbReference>
<dbReference type="PANTHER" id="PTHR38693:SF1">
    <property type="entry name" value="UBIQUINONE BIOSYNTHESIS ACCESSORY FACTOR UBIJ"/>
    <property type="match status" value="1"/>
</dbReference>
<comment type="similarity">
    <text evidence="1">Belongs to the UbiJ family.</text>
</comment>
<protein>
    <recommendedName>
        <fullName evidence="1">Ubiquinone biosynthesis accessory factor UbiJ</fullName>
    </recommendedName>
</protein>
<accession>A0A972FXR0</accession>
<dbReference type="AlphaFoldDB" id="A0A972FXR0"/>
<dbReference type="EMBL" id="JAAXYH010000004">
    <property type="protein sequence ID" value="NMH65188.1"/>
    <property type="molecule type" value="Genomic_DNA"/>
</dbReference>